<feature type="transmembrane region" description="Helical" evidence="7">
    <location>
        <begin position="213"/>
        <end position="230"/>
    </location>
</feature>
<dbReference type="EMBL" id="DF933814">
    <property type="protein sequence ID" value="GAM35942.1"/>
    <property type="molecule type" value="Genomic_DNA"/>
</dbReference>
<dbReference type="PANTHER" id="PTHR30618:SF15">
    <property type="entry name" value="NICOTINAMIDE RIBOSIDE TRANSPORTER 1-RELATED"/>
    <property type="match status" value="1"/>
</dbReference>
<evidence type="ECO:0000256" key="7">
    <source>
        <dbReference type="SAM" id="Phobius"/>
    </source>
</evidence>
<comment type="similarity">
    <text evidence="2">Belongs to the purine-cytosine permease (2.A.39) family.</text>
</comment>
<dbReference type="GO" id="GO:0005886">
    <property type="term" value="C:plasma membrane"/>
    <property type="evidence" value="ECO:0007669"/>
    <property type="project" value="TreeGrafter"/>
</dbReference>
<feature type="transmembrane region" description="Helical" evidence="7">
    <location>
        <begin position="280"/>
        <end position="298"/>
    </location>
</feature>
<proteinExistence type="inferred from homology"/>
<evidence type="ECO:0000256" key="4">
    <source>
        <dbReference type="ARBA" id="ARBA00022989"/>
    </source>
</evidence>
<dbReference type="Pfam" id="PF02133">
    <property type="entry name" value="Transp_cyt_pur"/>
    <property type="match status" value="1"/>
</dbReference>
<feature type="transmembrane region" description="Helical" evidence="7">
    <location>
        <begin position="442"/>
        <end position="465"/>
    </location>
</feature>
<feature type="transmembrane region" description="Helical" evidence="7">
    <location>
        <begin position="319"/>
        <end position="344"/>
    </location>
</feature>
<comment type="subcellular location">
    <subcellularLocation>
        <location evidence="1">Membrane</location>
        <topology evidence="1">Multi-pass membrane protein</topology>
    </subcellularLocation>
</comment>
<dbReference type="Proteomes" id="UP000053095">
    <property type="component" value="Unassembled WGS sequence"/>
</dbReference>
<keyword evidence="5 7" id="KW-0472">Membrane</keyword>
<feature type="transmembrane region" description="Helical" evidence="7">
    <location>
        <begin position="374"/>
        <end position="393"/>
    </location>
</feature>
<feature type="region of interest" description="Disordered" evidence="6">
    <location>
        <begin position="1"/>
        <end position="33"/>
    </location>
</feature>
<dbReference type="Gene3D" id="1.10.4160.10">
    <property type="entry name" value="Hydantoin permease"/>
    <property type="match status" value="1"/>
</dbReference>
<reference evidence="9" key="1">
    <citation type="journal article" date="2015" name="Genome Announc.">
        <title>Draft genome sequence of Talaromyces cellulolyticus strain Y-94, a source of lignocellulosic biomass-degrading enzymes.</title>
        <authorList>
            <person name="Fujii T."/>
            <person name="Koike H."/>
            <person name="Sawayama S."/>
            <person name="Yano S."/>
            <person name="Inoue H."/>
        </authorList>
    </citation>
    <scope>NUCLEOTIDE SEQUENCE [LARGE SCALE GENOMIC DNA]</scope>
    <source>
        <strain evidence="9">Y-94</strain>
    </source>
</reference>
<dbReference type="CDD" id="cd11482">
    <property type="entry name" value="SLC-NCS1sbd_NRT1-like"/>
    <property type="match status" value="1"/>
</dbReference>
<evidence type="ECO:0000256" key="2">
    <source>
        <dbReference type="ARBA" id="ARBA00008974"/>
    </source>
</evidence>
<feature type="transmembrane region" description="Helical" evidence="7">
    <location>
        <begin position="486"/>
        <end position="508"/>
    </location>
</feature>
<dbReference type="InterPro" id="IPR001248">
    <property type="entry name" value="Pur-cyt_permease"/>
</dbReference>
<evidence type="ECO:0000256" key="3">
    <source>
        <dbReference type="ARBA" id="ARBA00022692"/>
    </source>
</evidence>
<dbReference type="AlphaFoldDB" id="A0A510NUQ4"/>
<evidence type="ECO:0000256" key="5">
    <source>
        <dbReference type="ARBA" id="ARBA00023136"/>
    </source>
</evidence>
<dbReference type="PANTHER" id="PTHR30618">
    <property type="entry name" value="NCS1 FAMILY PURINE/PYRIMIDINE TRANSPORTER"/>
    <property type="match status" value="1"/>
</dbReference>
<feature type="compositionally biased region" description="Basic and acidic residues" evidence="6">
    <location>
        <begin position="21"/>
        <end position="33"/>
    </location>
</feature>
<dbReference type="GO" id="GO:0015205">
    <property type="term" value="F:nucleobase transmembrane transporter activity"/>
    <property type="evidence" value="ECO:0007669"/>
    <property type="project" value="TreeGrafter"/>
</dbReference>
<organism evidence="8 9">
    <name type="scientific">Talaromyces pinophilus</name>
    <name type="common">Penicillium pinophilum</name>
    <dbReference type="NCBI Taxonomy" id="128442"/>
    <lineage>
        <taxon>Eukaryota</taxon>
        <taxon>Fungi</taxon>
        <taxon>Dikarya</taxon>
        <taxon>Ascomycota</taxon>
        <taxon>Pezizomycotina</taxon>
        <taxon>Eurotiomycetes</taxon>
        <taxon>Eurotiomycetidae</taxon>
        <taxon>Eurotiales</taxon>
        <taxon>Trichocomaceae</taxon>
        <taxon>Talaromyces</taxon>
        <taxon>Talaromyces sect. Talaromyces</taxon>
    </lineage>
</organism>
<dbReference type="InterPro" id="IPR045225">
    <property type="entry name" value="Uracil/uridine/allantoin_perm"/>
</dbReference>
<keyword evidence="9" id="KW-1185">Reference proteome</keyword>
<evidence type="ECO:0000313" key="8">
    <source>
        <dbReference type="EMBL" id="GAM35942.1"/>
    </source>
</evidence>
<feature type="transmembrane region" description="Helical" evidence="7">
    <location>
        <begin position="166"/>
        <end position="193"/>
    </location>
</feature>
<keyword evidence="3 7" id="KW-0812">Transmembrane</keyword>
<evidence type="ECO:0000256" key="6">
    <source>
        <dbReference type="SAM" id="MobiDB-lite"/>
    </source>
</evidence>
<gene>
    <name evidence="8" type="ORF">TCE0_018r04658</name>
</gene>
<feature type="transmembrane region" description="Helical" evidence="7">
    <location>
        <begin position="413"/>
        <end position="430"/>
    </location>
</feature>
<feature type="transmembrane region" description="Helical" evidence="7">
    <location>
        <begin position="528"/>
        <end position="547"/>
    </location>
</feature>
<feature type="transmembrane region" description="Helical" evidence="7">
    <location>
        <begin position="242"/>
        <end position="260"/>
    </location>
</feature>
<keyword evidence="4 7" id="KW-1133">Transmembrane helix</keyword>
<name>A0A510NUQ4_TALPI</name>
<sequence length="595" mass="64799">MHMLTLSLDDSGSTMKKVPRMRGEQKDINSHAAHDNPHPVTAIPVEGFVVNAALILRGGSEVASHWRNPDLVPMPVARRTWRDLDFVGLWSTAFVTIFGWQGVSALLSMGLSVWQAIVCNFIAKLIQIAVVLSLGWIGAVWHIGFTVNARQSFGLWGSYVPLLMRIMLCCVWFGVQGITGGQIVSTLLSTIFSSYQHMPNTLPASANMTTKEFVGFVIFNIICIPFLYIPPDKLRVPFRYSLAISAVTLIAMSIGLMAAAGGTGPLVHTGTTATSGSKLGWAWIHGITTVIGGTVVGSTSQCDFSRFARRPGNQFKGQIFALLFFGNVIPVFGLLGTSAASALYGDVTELNLWNPPSIIQLWLDRSYDSPKMRAATFFVSLGLVCSMVAINTVENGISGGMDAAGLLPKYINIRRGSYFIMVISVVIQPWQITAKASTFTSVLSSFGDTVILGPLIAVFTCDYFFVRHQRVKLTDLYNPSSQSIYWFWHGVNWRGFVSWIVGAAPFLPGLASLNPSTANTIPIGLTEATYTGFLCGYVISFGLHYLINKVFPPDGAGLSDEVDTFGTFSDEEAEKLGVLKLETASEYPNKELTYS</sequence>
<evidence type="ECO:0000313" key="9">
    <source>
        <dbReference type="Proteomes" id="UP000053095"/>
    </source>
</evidence>
<protein>
    <submittedName>
        <fullName evidence="8">Uncharacterized protein</fullName>
    </submittedName>
</protein>
<evidence type="ECO:0000256" key="1">
    <source>
        <dbReference type="ARBA" id="ARBA00004141"/>
    </source>
</evidence>
<feature type="transmembrane region" description="Helical" evidence="7">
    <location>
        <begin position="121"/>
        <end position="145"/>
    </location>
</feature>
<accession>A0A510NUQ4</accession>
<feature type="transmembrane region" description="Helical" evidence="7">
    <location>
        <begin position="87"/>
        <end position="109"/>
    </location>
</feature>